<dbReference type="FunFam" id="3.40.50.300:FF:001329">
    <property type="entry name" value="Small GTP-binding protein, putative"/>
    <property type="match status" value="1"/>
</dbReference>
<dbReference type="Gene3D" id="3.40.50.300">
    <property type="entry name" value="P-loop containing nucleotide triphosphate hydrolases"/>
    <property type="match status" value="1"/>
</dbReference>
<dbReference type="InterPro" id="IPR050227">
    <property type="entry name" value="Rab"/>
</dbReference>
<dbReference type="PRINTS" id="PR00449">
    <property type="entry name" value="RASTRNSFRMNG"/>
</dbReference>
<dbReference type="SMART" id="SM00173">
    <property type="entry name" value="RAS"/>
    <property type="match status" value="1"/>
</dbReference>
<dbReference type="SMART" id="SM00174">
    <property type="entry name" value="RHO"/>
    <property type="match status" value="1"/>
</dbReference>
<keyword evidence="1" id="KW-0547">Nucleotide-binding</keyword>
<sequence>MSAESCTNQHWPINAKLLMLGHGSVGKTSLLLRVTDQQWLPEQEAAPTIGVDTWPHKLDIKGKRMNITVWDTPGVERYRALTSSYYRGTQGILLVYDITDRESYDALAWWFAERSMHVPEATVKIIIGNKVDKEHERQVPTAEAAAYAARMGCLFVEASAKTAIGVRAAFRDVVERIVETPELWNGQEPHHVSPSKATSPPIEQPPADDDRSVEGSERVKIIGSISFNRNMIRFGRRGPV</sequence>
<evidence type="ECO:0000256" key="2">
    <source>
        <dbReference type="ARBA" id="ARBA00023134"/>
    </source>
</evidence>
<dbReference type="InterPro" id="IPR027417">
    <property type="entry name" value="P-loop_NTPase"/>
</dbReference>
<keyword evidence="5" id="KW-1185">Reference proteome</keyword>
<dbReference type="PANTHER" id="PTHR47977">
    <property type="entry name" value="RAS-RELATED PROTEIN RAB"/>
    <property type="match status" value="1"/>
</dbReference>
<gene>
    <name evidence="4" type="ORF">EDB92DRAFT_1504024</name>
</gene>
<dbReference type="PROSITE" id="PS51419">
    <property type="entry name" value="RAB"/>
    <property type="match status" value="1"/>
</dbReference>
<comment type="caution">
    <text evidence="4">The sequence shown here is derived from an EMBL/GenBank/DDBJ whole genome shotgun (WGS) entry which is preliminary data.</text>
</comment>
<dbReference type="EMBL" id="JAKELL010000079">
    <property type="protein sequence ID" value="KAH8984141.1"/>
    <property type="molecule type" value="Genomic_DNA"/>
</dbReference>
<proteinExistence type="predicted"/>
<dbReference type="InterPro" id="IPR001806">
    <property type="entry name" value="Small_GTPase"/>
</dbReference>
<reference evidence="4" key="1">
    <citation type="submission" date="2022-01" db="EMBL/GenBank/DDBJ databases">
        <title>Comparative genomics reveals a dynamic genome evolution in the ectomycorrhizal milk-cap (Lactarius) mushrooms.</title>
        <authorList>
            <consortium name="DOE Joint Genome Institute"/>
            <person name="Lebreton A."/>
            <person name="Tang N."/>
            <person name="Kuo A."/>
            <person name="LaButti K."/>
            <person name="Drula E."/>
            <person name="Barry K."/>
            <person name="Clum A."/>
            <person name="Lipzen A."/>
            <person name="Mousain D."/>
            <person name="Ng V."/>
            <person name="Wang R."/>
            <person name="Wang X."/>
            <person name="Dai Y."/>
            <person name="Henrissat B."/>
            <person name="Grigoriev I.V."/>
            <person name="Guerin-Laguette A."/>
            <person name="Yu F."/>
            <person name="Martin F.M."/>
        </authorList>
    </citation>
    <scope>NUCLEOTIDE SEQUENCE</scope>
    <source>
        <strain evidence="4">QP</strain>
    </source>
</reference>
<protein>
    <submittedName>
        <fullName evidence="4">Ras-related protein rab-18</fullName>
    </submittedName>
</protein>
<dbReference type="GO" id="GO:0003924">
    <property type="term" value="F:GTPase activity"/>
    <property type="evidence" value="ECO:0007669"/>
    <property type="project" value="InterPro"/>
</dbReference>
<dbReference type="GO" id="GO:0005525">
    <property type="term" value="F:GTP binding"/>
    <property type="evidence" value="ECO:0007669"/>
    <property type="project" value="UniProtKB-KW"/>
</dbReference>
<evidence type="ECO:0000313" key="4">
    <source>
        <dbReference type="EMBL" id="KAH8984141.1"/>
    </source>
</evidence>
<dbReference type="PROSITE" id="PS51421">
    <property type="entry name" value="RAS"/>
    <property type="match status" value="1"/>
</dbReference>
<dbReference type="Pfam" id="PF00071">
    <property type="entry name" value="Ras"/>
    <property type="match status" value="1"/>
</dbReference>
<organism evidence="4 5">
    <name type="scientific">Lactarius akahatsu</name>
    <dbReference type="NCBI Taxonomy" id="416441"/>
    <lineage>
        <taxon>Eukaryota</taxon>
        <taxon>Fungi</taxon>
        <taxon>Dikarya</taxon>
        <taxon>Basidiomycota</taxon>
        <taxon>Agaricomycotina</taxon>
        <taxon>Agaricomycetes</taxon>
        <taxon>Russulales</taxon>
        <taxon>Russulaceae</taxon>
        <taxon>Lactarius</taxon>
    </lineage>
</organism>
<accession>A0AAD4L885</accession>
<dbReference type="SMART" id="SM00176">
    <property type="entry name" value="RAN"/>
    <property type="match status" value="1"/>
</dbReference>
<name>A0AAD4L885_9AGAM</name>
<dbReference type="InterPro" id="IPR005225">
    <property type="entry name" value="Small_GTP-bd"/>
</dbReference>
<evidence type="ECO:0000256" key="3">
    <source>
        <dbReference type="SAM" id="MobiDB-lite"/>
    </source>
</evidence>
<dbReference type="SUPFAM" id="SSF52540">
    <property type="entry name" value="P-loop containing nucleoside triphosphate hydrolases"/>
    <property type="match status" value="1"/>
</dbReference>
<feature type="region of interest" description="Disordered" evidence="3">
    <location>
        <begin position="184"/>
        <end position="215"/>
    </location>
</feature>
<dbReference type="AlphaFoldDB" id="A0AAD4L885"/>
<dbReference type="NCBIfam" id="TIGR00231">
    <property type="entry name" value="small_GTP"/>
    <property type="match status" value="1"/>
</dbReference>
<keyword evidence="2" id="KW-0342">GTP-binding</keyword>
<dbReference type="Proteomes" id="UP001201163">
    <property type="component" value="Unassembled WGS sequence"/>
</dbReference>
<evidence type="ECO:0000313" key="5">
    <source>
        <dbReference type="Proteomes" id="UP001201163"/>
    </source>
</evidence>
<evidence type="ECO:0000256" key="1">
    <source>
        <dbReference type="ARBA" id="ARBA00022741"/>
    </source>
</evidence>
<dbReference type="SMART" id="SM00175">
    <property type="entry name" value="RAB"/>
    <property type="match status" value="1"/>
</dbReference>